<dbReference type="GO" id="GO:0016652">
    <property type="term" value="F:oxidoreductase activity, acting on NAD(P)H as acceptor"/>
    <property type="evidence" value="ECO:0007669"/>
    <property type="project" value="UniProtKB-UniRule"/>
</dbReference>
<comment type="caution">
    <text evidence="6">Lacks conserved residue(s) required for the propagation of feature annotation.</text>
</comment>
<dbReference type="PANTHER" id="PTHR43741">
    <property type="entry name" value="FMN-DEPENDENT NADH-AZOREDUCTASE 1"/>
    <property type="match status" value="1"/>
</dbReference>
<evidence type="ECO:0000256" key="2">
    <source>
        <dbReference type="ARBA" id="ARBA00022643"/>
    </source>
</evidence>
<dbReference type="InterPro" id="IPR003680">
    <property type="entry name" value="Flavodoxin_fold"/>
</dbReference>
<evidence type="ECO:0000313" key="10">
    <source>
        <dbReference type="Proteomes" id="UP001297581"/>
    </source>
</evidence>
<comment type="similarity">
    <text evidence="6">Belongs to the azoreductase type 1 family.</text>
</comment>
<evidence type="ECO:0000256" key="1">
    <source>
        <dbReference type="ARBA" id="ARBA00022630"/>
    </source>
</evidence>
<evidence type="ECO:0000256" key="4">
    <source>
        <dbReference type="ARBA" id="ARBA00023027"/>
    </source>
</evidence>
<comment type="subunit">
    <text evidence="6">Homodimer.</text>
</comment>
<sequence length="225" mass="24897">MATLLQIDSSARSFDPEKSQHQSISRKLADCFVKSYRAQQPDTGYIQRDLAMTPPDFISVDWIAACFKKTELSDEEAKVLALSDELIDEVASADLIVISAPMYNYGMPAALKAWFDQVIRINKTFSFDLARGDCPIEPIFGGKTLVLLSSCGESGFEPGGAQAHKDHLGAHIQLLSRYLGASRFFHVAAEYQEFGDERHHKSVAEALKKAELLALELASPMAAWR</sequence>
<dbReference type="Gene3D" id="3.40.50.360">
    <property type="match status" value="1"/>
</dbReference>
<evidence type="ECO:0000313" key="9">
    <source>
        <dbReference type="EMBL" id="MCH4295330.1"/>
    </source>
</evidence>
<dbReference type="AlphaFoldDB" id="A0AAJ1BIF0"/>
<dbReference type="RefSeq" id="WP_240591550.1">
    <property type="nucleotide sequence ID" value="NZ_JAKUDL010000004.1"/>
</dbReference>
<feature type="binding site" evidence="6">
    <location>
        <begin position="23"/>
        <end position="25"/>
    </location>
    <ligand>
        <name>FMN</name>
        <dbReference type="ChEBI" id="CHEBI:58210"/>
    </ligand>
</feature>
<dbReference type="Pfam" id="PF02525">
    <property type="entry name" value="Flavodoxin_2"/>
    <property type="match status" value="1"/>
</dbReference>
<comment type="function">
    <text evidence="6">Also exhibits azoreductase activity. Catalyzes the reductive cleavage of the azo bond in aromatic azo compounds to the corresponding amines.</text>
</comment>
<dbReference type="PANTHER" id="PTHR43741:SF4">
    <property type="entry name" value="FMN-DEPENDENT NADH:QUINONE OXIDOREDUCTASE"/>
    <property type="match status" value="1"/>
</dbReference>
<feature type="binding site" evidence="6">
    <location>
        <position position="10"/>
    </location>
    <ligand>
        <name>FMN</name>
        <dbReference type="ChEBI" id="CHEBI:58210"/>
    </ligand>
</feature>
<dbReference type="EC" id="1.6.5.-" evidence="6"/>
<keyword evidence="1 6" id="KW-0285">Flavoprotein</keyword>
<comment type="caution">
    <text evidence="9">The sequence shown here is derived from an EMBL/GenBank/DDBJ whole genome shotgun (WGS) entry which is preliminary data.</text>
</comment>
<dbReference type="GO" id="GO:0016655">
    <property type="term" value="F:oxidoreductase activity, acting on NAD(P)H, quinone or similar compound as acceptor"/>
    <property type="evidence" value="ECO:0007669"/>
    <property type="project" value="InterPro"/>
</dbReference>
<dbReference type="EMBL" id="JAKUDL010000004">
    <property type="protein sequence ID" value="MCH4295330.1"/>
    <property type="molecule type" value="Genomic_DNA"/>
</dbReference>
<comment type="catalytic activity">
    <reaction evidence="6">
        <text>2 a quinone + NADH + H(+) = 2 a 1,4-benzosemiquinone + NAD(+)</text>
        <dbReference type="Rhea" id="RHEA:65952"/>
        <dbReference type="ChEBI" id="CHEBI:15378"/>
        <dbReference type="ChEBI" id="CHEBI:57540"/>
        <dbReference type="ChEBI" id="CHEBI:57945"/>
        <dbReference type="ChEBI" id="CHEBI:132124"/>
        <dbReference type="ChEBI" id="CHEBI:134225"/>
    </reaction>
</comment>
<evidence type="ECO:0000256" key="5">
    <source>
        <dbReference type="ARBA" id="ARBA00048542"/>
    </source>
</evidence>
<dbReference type="SUPFAM" id="SSF52218">
    <property type="entry name" value="Flavoproteins"/>
    <property type="match status" value="1"/>
</dbReference>
<keyword evidence="2 6" id="KW-0288">FMN</keyword>
<gene>
    <name evidence="6" type="primary">azoR</name>
    <name evidence="9" type="ORF">MJ923_13550</name>
</gene>
<evidence type="ECO:0000256" key="6">
    <source>
        <dbReference type="HAMAP-Rule" id="MF_01216"/>
    </source>
</evidence>
<evidence type="ECO:0000256" key="7">
    <source>
        <dbReference type="SAM" id="MobiDB-lite"/>
    </source>
</evidence>
<feature type="domain" description="Flavodoxin-like fold" evidence="8">
    <location>
        <begin position="20"/>
        <end position="211"/>
    </location>
</feature>
<dbReference type="InterPro" id="IPR050104">
    <property type="entry name" value="FMN-dep_NADH:Q_OxRdtase_AzoR1"/>
</dbReference>
<comment type="catalytic activity">
    <reaction evidence="5">
        <text>N,N-dimethyl-1,4-phenylenediamine + anthranilate + 2 NAD(+) = 2-(4-dimethylaminophenyl)diazenylbenzoate + 2 NADH + 2 H(+)</text>
        <dbReference type="Rhea" id="RHEA:55872"/>
        <dbReference type="ChEBI" id="CHEBI:15378"/>
        <dbReference type="ChEBI" id="CHEBI:15783"/>
        <dbReference type="ChEBI" id="CHEBI:16567"/>
        <dbReference type="ChEBI" id="CHEBI:57540"/>
        <dbReference type="ChEBI" id="CHEBI:57945"/>
        <dbReference type="ChEBI" id="CHEBI:71579"/>
        <dbReference type="EC" id="1.7.1.17"/>
    </reaction>
    <physiologicalReaction direction="right-to-left" evidence="5">
        <dbReference type="Rhea" id="RHEA:55874"/>
    </physiologicalReaction>
</comment>
<dbReference type="InterPro" id="IPR023048">
    <property type="entry name" value="NADH:quinone_OxRdtase_FMN_depd"/>
</dbReference>
<comment type="cofactor">
    <cofactor evidence="6">
        <name>FMN</name>
        <dbReference type="ChEBI" id="CHEBI:58210"/>
    </cofactor>
    <text evidence="6">Binds 1 FMN per subunit.</text>
</comment>
<accession>A0AAJ1BIF0</accession>
<evidence type="ECO:0000256" key="3">
    <source>
        <dbReference type="ARBA" id="ARBA00023002"/>
    </source>
</evidence>
<dbReference type="EC" id="1.7.1.17" evidence="6"/>
<dbReference type="GO" id="GO:0009055">
    <property type="term" value="F:electron transfer activity"/>
    <property type="evidence" value="ECO:0007669"/>
    <property type="project" value="UniProtKB-UniRule"/>
</dbReference>
<evidence type="ECO:0000259" key="8">
    <source>
        <dbReference type="Pfam" id="PF02525"/>
    </source>
</evidence>
<keyword evidence="10" id="KW-1185">Reference proteome</keyword>
<comment type="function">
    <text evidence="6">Quinone reductase that provides resistance to thiol-specific stress caused by electrophilic quinones.</text>
</comment>
<organism evidence="9 10">
    <name type="scientific">Shewanella zhuhaiensis</name>
    <dbReference type="NCBI Taxonomy" id="2919576"/>
    <lineage>
        <taxon>Bacteria</taxon>
        <taxon>Pseudomonadati</taxon>
        <taxon>Pseudomonadota</taxon>
        <taxon>Gammaproteobacteria</taxon>
        <taxon>Alteromonadales</taxon>
        <taxon>Shewanellaceae</taxon>
        <taxon>Shewanella</taxon>
    </lineage>
</organism>
<feature type="region of interest" description="Disordered" evidence="7">
    <location>
        <begin position="1"/>
        <end position="21"/>
    </location>
</feature>
<dbReference type="Proteomes" id="UP001297581">
    <property type="component" value="Unassembled WGS sequence"/>
</dbReference>
<dbReference type="InterPro" id="IPR029039">
    <property type="entry name" value="Flavoprotein-like_sf"/>
</dbReference>
<feature type="compositionally biased region" description="Polar residues" evidence="7">
    <location>
        <begin position="1"/>
        <end position="12"/>
    </location>
</feature>
<keyword evidence="3 6" id="KW-0560">Oxidoreductase</keyword>
<keyword evidence="4 6" id="KW-0520">NAD</keyword>
<dbReference type="GO" id="GO:0010181">
    <property type="term" value="F:FMN binding"/>
    <property type="evidence" value="ECO:0007669"/>
    <property type="project" value="UniProtKB-UniRule"/>
</dbReference>
<reference evidence="9 10" key="1">
    <citation type="submission" date="2022-02" db="EMBL/GenBank/DDBJ databases">
        <title>The genome sequence of Shewanella sp. 3B26.</title>
        <authorList>
            <person name="Du J."/>
        </authorList>
    </citation>
    <scope>NUCLEOTIDE SEQUENCE [LARGE SCALE GENOMIC DNA]</scope>
    <source>
        <strain evidence="9 10">3B26</strain>
    </source>
</reference>
<name>A0AAJ1BIF0_9GAMM</name>
<protein>
    <recommendedName>
        <fullName evidence="6">FMN dependent NADH:quinone oxidoreductase</fullName>
        <ecNumber evidence="6">1.6.5.-</ecNumber>
    </recommendedName>
    <alternativeName>
        <fullName evidence="6">Azo-dye reductase</fullName>
    </alternativeName>
    <alternativeName>
        <fullName evidence="6">FMN-dependent NADH-azo compound oxidoreductase</fullName>
    </alternativeName>
    <alternativeName>
        <fullName evidence="6">FMN-dependent NADH-azoreductase</fullName>
        <ecNumber evidence="6">1.7.1.17</ecNumber>
    </alternativeName>
</protein>
<dbReference type="HAMAP" id="MF_01216">
    <property type="entry name" value="Azoreductase_type1"/>
    <property type="match status" value="1"/>
</dbReference>
<proteinExistence type="inferred from homology"/>